<feature type="region of interest" description="Disordered" evidence="1">
    <location>
        <begin position="1"/>
        <end position="88"/>
    </location>
</feature>
<evidence type="ECO:0000313" key="2">
    <source>
        <dbReference type="EMBL" id="OWM77878.1"/>
    </source>
</evidence>
<reference evidence="2" key="2">
    <citation type="submission" date="2017-06" db="EMBL/GenBank/DDBJ databases">
        <title>The pomegranate genome and the genomics of punicalagin biosynthesis.</title>
        <authorList>
            <person name="Xu C."/>
        </authorList>
    </citation>
    <scope>NUCLEOTIDE SEQUENCE [LARGE SCALE GENOMIC DNA]</scope>
    <source>
        <tissue evidence="2">Fresh leaf</tissue>
    </source>
</reference>
<evidence type="ECO:0000313" key="5">
    <source>
        <dbReference type="Proteomes" id="UP000233551"/>
    </source>
</evidence>
<protein>
    <submittedName>
        <fullName evidence="2">Uncharacterized protein</fullName>
    </submittedName>
</protein>
<evidence type="ECO:0000256" key="1">
    <source>
        <dbReference type="SAM" id="MobiDB-lite"/>
    </source>
</evidence>
<dbReference type="EMBL" id="PGOL01001146">
    <property type="protein sequence ID" value="PKI60572.1"/>
    <property type="molecule type" value="Genomic_DNA"/>
</dbReference>
<dbReference type="AlphaFoldDB" id="A0A218WZ85"/>
<gene>
    <name evidence="2" type="ORF">CDL15_Pgr018447</name>
    <name evidence="3" type="ORF">CRG98_019048</name>
</gene>
<comment type="caution">
    <text evidence="2">The sequence shown here is derived from an EMBL/GenBank/DDBJ whole genome shotgun (WGS) entry which is preliminary data.</text>
</comment>
<dbReference type="Proteomes" id="UP000233551">
    <property type="component" value="Unassembled WGS sequence"/>
</dbReference>
<feature type="compositionally biased region" description="Low complexity" evidence="1">
    <location>
        <begin position="1"/>
        <end position="21"/>
    </location>
</feature>
<organism evidence="2 4">
    <name type="scientific">Punica granatum</name>
    <name type="common">Pomegranate</name>
    <dbReference type="NCBI Taxonomy" id="22663"/>
    <lineage>
        <taxon>Eukaryota</taxon>
        <taxon>Viridiplantae</taxon>
        <taxon>Streptophyta</taxon>
        <taxon>Embryophyta</taxon>
        <taxon>Tracheophyta</taxon>
        <taxon>Spermatophyta</taxon>
        <taxon>Magnoliopsida</taxon>
        <taxon>eudicotyledons</taxon>
        <taxon>Gunneridae</taxon>
        <taxon>Pentapetalae</taxon>
        <taxon>rosids</taxon>
        <taxon>malvids</taxon>
        <taxon>Myrtales</taxon>
        <taxon>Lythraceae</taxon>
        <taxon>Punica</taxon>
    </lineage>
</organism>
<sequence>MAEQNRGAASSSSRGQQQWRQVGPSSSSCRWGEEQQRRRPAVATDREEAPATSRHRLTVERHGMEAKAPRLDSSPGPSLGWIVKSNFN</sequence>
<evidence type="ECO:0000313" key="3">
    <source>
        <dbReference type="EMBL" id="PKI60572.1"/>
    </source>
</evidence>
<dbReference type="Proteomes" id="UP000197138">
    <property type="component" value="Unassembled WGS sequence"/>
</dbReference>
<feature type="compositionally biased region" description="Basic and acidic residues" evidence="1">
    <location>
        <begin position="57"/>
        <end position="70"/>
    </location>
</feature>
<reference evidence="3 5" key="3">
    <citation type="submission" date="2017-11" db="EMBL/GenBank/DDBJ databases">
        <title>De-novo sequencing of pomegranate (Punica granatum L.) genome.</title>
        <authorList>
            <person name="Akparov Z."/>
            <person name="Amiraslanov A."/>
            <person name="Hajiyeva S."/>
            <person name="Abbasov M."/>
            <person name="Kaur K."/>
            <person name="Hamwieh A."/>
            <person name="Solovyev V."/>
            <person name="Salamov A."/>
            <person name="Braich B."/>
            <person name="Kosarev P."/>
            <person name="Mahmoud A."/>
            <person name="Hajiyev E."/>
            <person name="Babayeva S."/>
            <person name="Izzatullayeva V."/>
            <person name="Mammadov A."/>
            <person name="Mammadov A."/>
            <person name="Sharifova S."/>
            <person name="Ojaghi J."/>
            <person name="Eynullazada K."/>
            <person name="Bayramov B."/>
            <person name="Abdulazimova A."/>
            <person name="Shahmuradov I."/>
        </authorList>
    </citation>
    <scope>NUCLEOTIDE SEQUENCE [LARGE SCALE GENOMIC DNA]</scope>
    <source>
        <strain evidence="3">AG2017</strain>
        <strain evidence="5">cv. AG2017</strain>
        <tissue evidence="3">Leaf</tissue>
    </source>
</reference>
<proteinExistence type="predicted"/>
<accession>A0A218WZ85</accession>
<dbReference type="EMBL" id="MTKT01002507">
    <property type="protein sequence ID" value="OWM77878.1"/>
    <property type="molecule type" value="Genomic_DNA"/>
</dbReference>
<name>A0A218WZ85_PUNGR</name>
<keyword evidence="5" id="KW-1185">Reference proteome</keyword>
<evidence type="ECO:0000313" key="4">
    <source>
        <dbReference type="Proteomes" id="UP000197138"/>
    </source>
</evidence>
<reference evidence="4" key="1">
    <citation type="journal article" date="2017" name="Plant J.">
        <title>The pomegranate (Punica granatum L.) genome and the genomics of punicalagin biosynthesis.</title>
        <authorList>
            <person name="Qin G."/>
            <person name="Xu C."/>
            <person name="Ming R."/>
            <person name="Tang H."/>
            <person name="Guyot R."/>
            <person name="Kramer E.M."/>
            <person name="Hu Y."/>
            <person name="Yi X."/>
            <person name="Qi Y."/>
            <person name="Xu X."/>
            <person name="Gao Z."/>
            <person name="Pan H."/>
            <person name="Jian J."/>
            <person name="Tian Y."/>
            <person name="Yue Z."/>
            <person name="Xu Y."/>
        </authorList>
    </citation>
    <scope>NUCLEOTIDE SEQUENCE [LARGE SCALE GENOMIC DNA]</scope>
    <source>
        <strain evidence="4">cv. Dabenzi</strain>
    </source>
</reference>